<proteinExistence type="predicted"/>
<dbReference type="AlphaFoldDB" id="X0UTD0"/>
<keyword evidence="1" id="KW-0812">Transmembrane</keyword>
<evidence type="ECO:0000313" key="2">
    <source>
        <dbReference type="EMBL" id="GAG09109.1"/>
    </source>
</evidence>
<sequence length="42" mass="4698">ASQARFHIKEIVKASIDMVGIWMKLLLGDILMTIYASIFAMA</sequence>
<keyword evidence="1" id="KW-0472">Membrane</keyword>
<comment type="caution">
    <text evidence="2">The sequence shown here is derived from an EMBL/GenBank/DDBJ whole genome shotgun (WGS) entry which is preliminary data.</text>
</comment>
<name>X0UTD0_9ZZZZ</name>
<evidence type="ECO:0000256" key="1">
    <source>
        <dbReference type="SAM" id="Phobius"/>
    </source>
</evidence>
<keyword evidence="1" id="KW-1133">Transmembrane helix</keyword>
<accession>X0UTD0</accession>
<reference evidence="2" key="1">
    <citation type="journal article" date="2014" name="Front. Microbiol.">
        <title>High frequency of phylogenetically diverse reductive dehalogenase-homologous genes in deep subseafloor sedimentary metagenomes.</title>
        <authorList>
            <person name="Kawai M."/>
            <person name="Futagami T."/>
            <person name="Toyoda A."/>
            <person name="Takaki Y."/>
            <person name="Nishi S."/>
            <person name="Hori S."/>
            <person name="Arai W."/>
            <person name="Tsubouchi T."/>
            <person name="Morono Y."/>
            <person name="Uchiyama I."/>
            <person name="Ito T."/>
            <person name="Fujiyama A."/>
            <person name="Inagaki F."/>
            <person name="Takami H."/>
        </authorList>
    </citation>
    <scope>NUCLEOTIDE SEQUENCE</scope>
    <source>
        <strain evidence="2">Expedition CK06-06</strain>
    </source>
</reference>
<feature type="transmembrane region" description="Helical" evidence="1">
    <location>
        <begin position="21"/>
        <end position="41"/>
    </location>
</feature>
<organism evidence="2">
    <name type="scientific">marine sediment metagenome</name>
    <dbReference type="NCBI Taxonomy" id="412755"/>
    <lineage>
        <taxon>unclassified sequences</taxon>
        <taxon>metagenomes</taxon>
        <taxon>ecological metagenomes</taxon>
    </lineage>
</organism>
<feature type="non-terminal residue" evidence="2">
    <location>
        <position position="1"/>
    </location>
</feature>
<gene>
    <name evidence="2" type="ORF">S01H1_40825</name>
</gene>
<dbReference type="EMBL" id="BARS01025868">
    <property type="protein sequence ID" value="GAG09109.1"/>
    <property type="molecule type" value="Genomic_DNA"/>
</dbReference>
<protein>
    <submittedName>
        <fullName evidence="2">Uncharacterized protein</fullName>
    </submittedName>
</protein>